<organism evidence="1 2">
    <name type="scientific">Rickenella mellea</name>
    <dbReference type="NCBI Taxonomy" id="50990"/>
    <lineage>
        <taxon>Eukaryota</taxon>
        <taxon>Fungi</taxon>
        <taxon>Dikarya</taxon>
        <taxon>Basidiomycota</taxon>
        <taxon>Agaricomycotina</taxon>
        <taxon>Agaricomycetes</taxon>
        <taxon>Hymenochaetales</taxon>
        <taxon>Rickenellaceae</taxon>
        <taxon>Rickenella</taxon>
    </lineage>
</organism>
<protein>
    <submittedName>
        <fullName evidence="1">Uncharacterized protein</fullName>
    </submittedName>
</protein>
<gene>
    <name evidence="1" type="ORF">BD410DRAFT_807396</name>
</gene>
<name>A0A4Y7PQQ5_9AGAM</name>
<dbReference type="EMBL" id="ML170223">
    <property type="protein sequence ID" value="TDL17341.1"/>
    <property type="molecule type" value="Genomic_DNA"/>
</dbReference>
<evidence type="ECO:0000313" key="1">
    <source>
        <dbReference type="EMBL" id="TDL17341.1"/>
    </source>
</evidence>
<proteinExistence type="predicted"/>
<evidence type="ECO:0000313" key="2">
    <source>
        <dbReference type="Proteomes" id="UP000294933"/>
    </source>
</evidence>
<accession>A0A4Y7PQQ5</accession>
<dbReference type="AlphaFoldDB" id="A0A4Y7PQQ5"/>
<reference evidence="1 2" key="1">
    <citation type="submission" date="2018-06" db="EMBL/GenBank/DDBJ databases">
        <title>A transcriptomic atlas of mushroom development highlights an independent origin of complex multicellularity.</title>
        <authorList>
            <consortium name="DOE Joint Genome Institute"/>
            <person name="Krizsan K."/>
            <person name="Almasi E."/>
            <person name="Merenyi Z."/>
            <person name="Sahu N."/>
            <person name="Viragh M."/>
            <person name="Koszo T."/>
            <person name="Mondo S."/>
            <person name="Kiss B."/>
            <person name="Balint B."/>
            <person name="Kues U."/>
            <person name="Barry K."/>
            <person name="Hegedus J.C."/>
            <person name="Henrissat B."/>
            <person name="Johnson J."/>
            <person name="Lipzen A."/>
            <person name="Ohm R."/>
            <person name="Nagy I."/>
            <person name="Pangilinan J."/>
            <person name="Yan J."/>
            <person name="Xiong Y."/>
            <person name="Grigoriev I.V."/>
            <person name="Hibbett D.S."/>
            <person name="Nagy L.G."/>
        </authorList>
    </citation>
    <scope>NUCLEOTIDE SEQUENCE [LARGE SCALE GENOMIC DNA]</scope>
    <source>
        <strain evidence="1 2">SZMC22713</strain>
    </source>
</reference>
<keyword evidence="2" id="KW-1185">Reference proteome</keyword>
<dbReference type="VEuPathDB" id="FungiDB:BD410DRAFT_807396"/>
<sequence>MLWTTVEMLYRVGRLDQNKSSMYRADISERLGFFWRKGKEKMGGWMDGWMDGWMMETEDIVYGNEDAHSGVEVPTWLSHLRLSDISGWCSTIHAFEPRKSNPPHYLSIAVLPKQPRPAVAYSEYMTTGRDWILFSVLHRLLSAISSFIRQADDPVMVCGTHGNGYHQSITRRDHCAPTWAIPHLCVLFECGNLCRSPPTSRLIDVDPYRVSFIPHRPLSLFTSIWTIKGHNTERTASRRMWRTNTNIVPQHHLDLSSNVPWCRDWATIIRRSTINVTPNVRPGDLIVSYSSFPF</sequence>
<dbReference type="Proteomes" id="UP000294933">
    <property type="component" value="Unassembled WGS sequence"/>
</dbReference>